<evidence type="ECO:0000259" key="2">
    <source>
        <dbReference type="Pfam" id="PF16653"/>
    </source>
</evidence>
<dbReference type="OrthoDB" id="5806791at2759"/>
<sequence>MASLLNQRQDIFPDSLRNIAAEKVGGVNSAGMKALQELGLFSDNVADRHGNALDTLAPYLAKILAFNENERDLVVLNHDIGVRLQSGSSERHRISIVAYGEPNGFSAMARTVGYTCAVVSNMVLQGEIQKAGVLRPVTKEIYRPALKRLADLGIHATKIVTQL</sequence>
<dbReference type="InterPro" id="IPR032095">
    <property type="entry name" value="Sacchrp_dh-like_C"/>
</dbReference>
<dbReference type="GO" id="GO:0004753">
    <property type="term" value="F:saccharopine dehydrogenase activity"/>
    <property type="evidence" value="ECO:0007669"/>
    <property type="project" value="TreeGrafter"/>
</dbReference>
<accession>A0A3P7Q123</accession>
<reference evidence="3 4" key="1">
    <citation type="submission" date="2018-11" db="EMBL/GenBank/DDBJ databases">
        <authorList>
            <consortium name="Pathogen Informatics"/>
        </authorList>
    </citation>
    <scope>NUCLEOTIDE SEQUENCE [LARGE SCALE GENOMIC DNA]</scope>
</reference>
<protein>
    <recommendedName>
        <fullName evidence="2">Saccharopine dehydrogenase-like C-terminal domain-containing protein</fullName>
    </recommendedName>
</protein>
<gene>
    <name evidence="3" type="ORF">CGOC_LOCUS9763</name>
</gene>
<keyword evidence="1" id="KW-0560">Oxidoreductase</keyword>
<evidence type="ECO:0000313" key="4">
    <source>
        <dbReference type="Proteomes" id="UP000271889"/>
    </source>
</evidence>
<dbReference type="Gene3D" id="3.40.50.720">
    <property type="entry name" value="NAD(P)-binding Rossmann-like Domain"/>
    <property type="match status" value="1"/>
</dbReference>
<dbReference type="PANTHER" id="PTHR11133">
    <property type="entry name" value="SACCHAROPINE DEHYDROGENASE"/>
    <property type="match status" value="1"/>
</dbReference>
<dbReference type="GO" id="GO:0005737">
    <property type="term" value="C:cytoplasm"/>
    <property type="evidence" value="ECO:0007669"/>
    <property type="project" value="TreeGrafter"/>
</dbReference>
<dbReference type="Pfam" id="PF16653">
    <property type="entry name" value="Sacchrp_dh_C"/>
    <property type="match status" value="1"/>
</dbReference>
<dbReference type="PANTHER" id="PTHR11133:SF22">
    <property type="entry name" value="ALPHA-AMINOADIPIC SEMIALDEHYDE SYNTHASE, MITOCHONDRIAL"/>
    <property type="match status" value="1"/>
</dbReference>
<evidence type="ECO:0000313" key="3">
    <source>
        <dbReference type="EMBL" id="VDN24146.1"/>
    </source>
</evidence>
<dbReference type="EMBL" id="UYRV01108255">
    <property type="protein sequence ID" value="VDN24146.1"/>
    <property type="molecule type" value="Genomic_DNA"/>
</dbReference>
<evidence type="ECO:0000256" key="1">
    <source>
        <dbReference type="ARBA" id="ARBA00023002"/>
    </source>
</evidence>
<proteinExistence type="predicted"/>
<keyword evidence="4" id="KW-1185">Reference proteome</keyword>
<organism evidence="3 4">
    <name type="scientific">Cylicostephanus goldi</name>
    <name type="common">Nematode worm</name>
    <dbReference type="NCBI Taxonomy" id="71465"/>
    <lineage>
        <taxon>Eukaryota</taxon>
        <taxon>Metazoa</taxon>
        <taxon>Ecdysozoa</taxon>
        <taxon>Nematoda</taxon>
        <taxon>Chromadorea</taxon>
        <taxon>Rhabditida</taxon>
        <taxon>Rhabditina</taxon>
        <taxon>Rhabditomorpha</taxon>
        <taxon>Strongyloidea</taxon>
        <taxon>Strongylidae</taxon>
        <taxon>Cylicostephanus</taxon>
    </lineage>
</organism>
<name>A0A3P7Q123_CYLGO</name>
<dbReference type="SUPFAM" id="SSF55347">
    <property type="entry name" value="Glyceraldehyde-3-phosphate dehydrogenase-like, C-terminal domain"/>
    <property type="match status" value="1"/>
</dbReference>
<feature type="domain" description="Saccharopine dehydrogenase-like C-terminal" evidence="2">
    <location>
        <begin position="26"/>
        <end position="154"/>
    </location>
</feature>
<dbReference type="AlphaFoldDB" id="A0A3P7Q123"/>
<dbReference type="InterPro" id="IPR051168">
    <property type="entry name" value="AASS"/>
</dbReference>
<dbReference type="GO" id="GO:0019878">
    <property type="term" value="P:lysine biosynthetic process via aminoadipic acid"/>
    <property type="evidence" value="ECO:0007669"/>
    <property type="project" value="TreeGrafter"/>
</dbReference>
<dbReference type="Proteomes" id="UP000271889">
    <property type="component" value="Unassembled WGS sequence"/>
</dbReference>